<dbReference type="SUPFAM" id="SSF48371">
    <property type="entry name" value="ARM repeat"/>
    <property type="match status" value="1"/>
</dbReference>
<evidence type="ECO:0000256" key="6">
    <source>
        <dbReference type="ARBA" id="ARBA00022737"/>
    </source>
</evidence>
<dbReference type="InterPro" id="IPR021133">
    <property type="entry name" value="HEAT_type_2"/>
</dbReference>
<evidence type="ECO:0000259" key="10">
    <source>
        <dbReference type="PROSITE" id="PS50166"/>
    </source>
</evidence>
<evidence type="ECO:0000256" key="1">
    <source>
        <dbReference type="ARBA" id="ARBA00004123"/>
    </source>
</evidence>
<evidence type="ECO:0000256" key="8">
    <source>
        <dbReference type="ARBA" id="ARBA00023242"/>
    </source>
</evidence>
<dbReference type="SMART" id="SM00913">
    <property type="entry name" value="IBN_N"/>
    <property type="match status" value="1"/>
</dbReference>
<evidence type="ECO:0000256" key="3">
    <source>
        <dbReference type="ARBA" id="ARBA00010907"/>
    </source>
</evidence>
<protein>
    <recommendedName>
        <fullName evidence="10">Importin N-terminal domain-containing protein</fullName>
    </recommendedName>
</protein>
<dbReference type="InterPro" id="IPR040122">
    <property type="entry name" value="Importin_beta"/>
</dbReference>
<dbReference type="InterPro" id="IPR016024">
    <property type="entry name" value="ARM-type_fold"/>
</dbReference>
<keyword evidence="7" id="KW-0653">Protein transport</keyword>
<evidence type="ECO:0000256" key="7">
    <source>
        <dbReference type="ARBA" id="ARBA00022927"/>
    </source>
</evidence>
<accession>A0A7S0ID79</accession>
<dbReference type="InterPro" id="IPR011989">
    <property type="entry name" value="ARM-like"/>
</dbReference>
<gene>
    <name evidence="11" type="ORF">MCOM1403_LOCUS5683</name>
</gene>
<evidence type="ECO:0000256" key="2">
    <source>
        <dbReference type="ARBA" id="ARBA00004496"/>
    </source>
</evidence>
<proteinExistence type="inferred from homology"/>
<dbReference type="GO" id="GO:0005737">
    <property type="term" value="C:cytoplasm"/>
    <property type="evidence" value="ECO:0007669"/>
    <property type="project" value="UniProtKB-SubCell"/>
</dbReference>
<dbReference type="Pfam" id="PF25780">
    <property type="entry name" value="TPR_IPO5"/>
    <property type="match status" value="1"/>
</dbReference>
<organism evidence="11">
    <name type="scientific">Micromonas pusilla</name>
    <name type="common">Picoplanktonic green alga</name>
    <name type="synonym">Chromulina pusilla</name>
    <dbReference type="NCBI Taxonomy" id="38833"/>
    <lineage>
        <taxon>Eukaryota</taxon>
        <taxon>Viridiplantae</taxon>
        <taxon>Chlorophyta</taxon>
        <taxon>Mamiellophyceae</taxon>
        <taxon>Mamiellales</taxon>
        <taxon>Mamiellaceae</taxon>
        <taxon>Micromonas</taxon>
    </lineage>
</organism>
<dbReference type="AlphaFoldDB" id="A0A7S0ID79"/>
<dbReference type="InterPro" id="IPR001494">
    <property type="entry name" value="Importin-beta_N"/>
</dbReference>
<dbReference type="Pfam" id="PF13513">
    <property type="entry name" value="HEAT_EZ"/>
    <property type="match status" value="1"/>
</dbReference>
<keyword evidence="8" id="KW-0539">Nucleus</keyword>
<dbReference type="GO" id="GO:0006606">
    <property type="term" value="P:protein import into nucleus"/>
    <property type="evidence" value="ECO:0007669"/>
    <property type="project" value="InterPro"/>
</dbReference>
<evidence type="ECO:0000313" key="11">
    <source>
        <dbReference type="EMBL" id="CAD8518257.1"/>
    </source>
</evidence>
<dbReference type="InterPro" id="IPR057672">
    <property type="entry name" value="TPR_IPO4/5"/>
</dbReference>
<feature type="domain" description="Importin N-terminal" evidence="10">
    <location>
        <begin position="22"/>
        <end position="102"/>
    </location>
</feature>
<dbReference type="Gene3D" id="1.25.10.10">
    <property type="entry name" value="Leucine-rich Repeat Variant"/>
    <property type="match status" value="1"/>
</dbReference>
<dbReference type="PROSITE" id="PS50166">
    <property type="entry name" value="IMPORTIN_B_NT"/>
    <property type="match status" value="1"/>
</dbReference>
<keyword evidence="4" id="KW-0813">Transport</keyword>
<dbReference type="Pfam" id="PF03810">
    <property type="entry name" value="IBN_N"/>
    <property type="match status" value="1"/>
</dbReference>
<dbReference type="FunFam" id="1.25.10.10:FF:000027">
    <property type="entry name" value="Importin subunit beta-1"/>
    <property type="match status" value="1"/>
</dbReference>
<reference evidence="11" key="1">
    <citation type="submission" date="2021-01" db="EMBL/GenBank/DDBJ databases">
        <authorList>
            <person name="Corre E."/>
            <person name="Pelletier E."/>
            <person name="Niang G."/>
            <person name="Scheremetjew M."/>
            <person name="Finn R."/>
            <person name="Kale V."/>
            <person name="Holt S."/>
            <person name="Cochrane G."/>
            <person name="Meng A."/>
            <person name="Brown T."/>
            <person name="Cohen L."/>
        </authorList>
    </citation>
    <scope>NUCLEOTIDE SEQUENCE</scope>
    <source>
        <strain evidence="11">CCMP1723</strain>
    </source>
</reference>
<keyword evidence="6" id="KW-0677">Repeat</keyword>
<dbReference type="EMBL" id="HBEQ01007162">
    <property type="protein sequence ID" value="CAD8518257.1"/>
    <property type="molecule type" value="Transcribed_RNA"/>
</dbReference>
<sequence length="876" mass="96625">MADITAVLSATTSPDAATREAAEAQLKQAQEQNLGAFLQSLANEVATEAKPLDSRRLAGLILKNALDARDETVKADKQEKWVTMDANIRNTVKGCVWNQLGSPVQEIRHTCAQVIAKIAGAEMPKALWPSLVTDLQNNMATGDPGKRQSTLEALGYICEEIEHEHLQEADVNAMLTAIVQGMRKEEESNEIRLAATNALVNAMYFAEGNFEREQERNYIMQVTCEATVCADVRVRQAAFEVLVGAAENYYEKLQPYMTAIFDLTVKATKGDEESVALQAIEFWSAIADEEVCRQDDIADAGEGNHQIVYHRFVEQALPHLVPMLLETLTKQDEDELDEGDDVWNVAMAGGTCLGLVATCVQDAVVDHVMPFITGNIGSQEWRLREAATFAFGSILEGPDPDKLAPVAAQALPFLLNALNDPKTHVRDTTAWTIGRVFEFVGEAQSPVVNPGNLDGILKILVEKLQDKPLVAGKVCYALLRLATSCANDDDEQNPMRVALAPYFQGIVQSLLQTSERPDAEQSLRMECYESLNEIIRASTQQNAPITQQLVPMVLQKLETTLAALSQPGVGPEAQEKIGEVQGLLCGTLQTIVQKLSGEDSTKMMIIQFGDQIMQMLLRVLGARSATVHEEAMLCVGALAYATGDQFEKYMQALYPFIEVGLKNHEEYEVCNVTVGVVGDLCRALDAKILPFCDGIVYQLLQDLQSTALHRSVKPPILSCFGDIALAIGPAFEKYVGYVVPMLQSAQQLSLQTPKDDEEMIEYNNMLRNGIFEAYAGLLQGFKDDKSKVEQLKSHAVYVLQFIAEVAKDGDRDEAVTRAMVGVMGDMADTMEGVGELFKQNMFWVELIRECEDQYQDQQLRDTAQWAKGKITMRVGM</sequence>
<evidence type="ECO:0000256" key="9">
    <source>
        <dbReference type="PROSITE-ProRule" id="PRU00103"/>
    </source>
</evidence>
<dbReference type="InterPro" id="IPR058584">
    <property type="entry name" value="IMB1_TNPO1-like_TPR"/>
</dbReference>
<dbReference type="PANTHER" id="PTHR10527">
    <property type="entry name" value="IMPORTIN BETA"/>
    <property type="match status" value="1"/>
</dbReference>
<dbReference type="PROSITE" id="PS50077">
    <property type="entry name" value="HEAT_REPEAT"/>
    <property type="match status" value="1"/>
</dbReference>
<dbReference type="Pfam" id="PF25574">
    <property type="entry name" value="TPR_IMB1"/>
    <property type="match status" value="1"/>
</dbReference>
<evidence type="ECO:0000256" key="4">
    <source>
        <dbReference type="ARBA" id="ARBA00022448"/>
    </source>
</evidence>
<evidence type="ECO:0000256" key="5">
    <source>
        <dbReference type="ARBA" id="ARBA00022490"/>
    </source>
</evidence>
<comment type="subcellular location">
    <subcellularLocation>
        <location evidence="2">Cytoplasm</location>
    </subcellularLocation>
    <subcellularLocation>
        <location evidence="1">Nucleus</location>
    </subcellularLocation>
</comment>
<dbReference type="GO" id="GO:0031267">
    <property type="term" value="F:small GTPase binding"/>
    <property type="evidence" value="ECO:0007669"/>
    <property type="project" value="InterPro"/>
</dbReference>
<comment type="similarity">
    <text evidence="3">Belongs to the importin beta family. Importin beta-1 subfamily.</text>
</comment>
<keyword evidence="5" id="KW-0963">Cytoplasm</keyword>
<name>A0A7S0ID79_MICPS</name>
<feature type="repeat" description="HEAT" evidence="9">
    <location>
        <begin position="410"/>
        <end position="445"/>
    </location>
</feature>